<dbReference type="EnsemblMetazoa" id="AALB014632-RA">
    <property type="protein sequence ID" value="AALB014632-PA"/>
    <property type="gene ID" value="AALB014632"/>
</dbReference>
<accession>A0A182FYD9</accession>
<dbReference type="VEuPathDB" id="VectorBase:AALB014632"/>
<dbReference type="AlphaFoldDB" id="A0A182FYD9"/>
<organism evidence="2 3">
    <name type="scientific">Anopheles albimanus</name>
    <name type="common">New world malaria mosquito</name>
    <dbReference type="NCBI Taxonomy" id="7167"/>
    <lineage>
        <taxon>Eukaryota</taxon>
        <taxon>Metazoa</taxon>
        <taxon>Ecdysozoa</taxon>
        <taxon>Arthropoda</taxon>
        <taxon>Hexapoda</taxon>
        <taxon>Insecta</taxon>
        <taxon>Pterygota</taxon>
        <taxon>Neoptera</taxon>
        <taxon>Endopterygota</taxon>
        <taxon>Diptera</taxon>
        <taxon>Nematocera</taxon>
        <taxon>Culicoidea</taxon>
        <taxon>Culicidae</taxon>
        <taxon>Anophelinae</taxon>
        <taxon>Anopheles</taxon>
    </lineage>
</organism>
<evidence type="ECO:0000313" key="2">
    <source>
        <dbReference type="EnsemblMetazoa" id="AALB014632-PA"/>
    </source>
</evidence>
<evidence type="ECO:0000256" key="1">
    <source>
        <dbReference type="SAM" id="MobiDB-lite"/>
    </source>
</evidence>
<keyword evidence="3" id="KW-1185">Reference proteome</keyword>
<feature type="compositionally biased region" description="Polar residues" evidence="1">
    <location>
        <begin position="96"/>
        <end position="108"/>
    </location>
</feature>
<evidence type="ECO:0000313" key="3">
    <source>
        <dbReference type="Proteomes" id="UP000069272"/>
    </source>
</evidence>
<reference evidence="2 3" key="1">
    <citation type="journal article" date="2017" name="G3 (Bethesda)">
        <title>The Physical Genome Mapping of Anopheles albimanus Corrected Scaffold Misassemblies and Identified Interarm Rearrangements in Genus Anopheles.</title>
        <authorList>
            <person name="Artemov G.N."/>
            <person name="Peery A.N."/>
            <person name="Jiang X."/>
            <person name="Tu Z."/>
            <person name="Stegniy V.N."/>
            <person name="Sharakhova M.V."/>
            <person name="Sharakhov I.V."/>
        </authorList>
    </citation>
    <scope>NUCLEOTIDE SEQUENCE [LARGE SCALE GENOMIC DNA]</scope>
    <source>
        <strain evidence="2 3">ALBI9_A</strain>
    </source>
</reference>
<name>A0A182FYD9_ANOAL</name>
<dbReference type="Proteomes" id="UP000069272">
    <property type="component" value="Chromosome 3R"/>
</dbReference>
<reference evidence="2" key="2">
    <citation type="submission" date="2022-08" db="UniProtKB">
        <authorList>
            <consortium name="EnsemblMetazoa"/>
        </authorList>
    </citation>
    <scope>IDENTIFICATION</scope>
    <source>
        <strain evidence="2">STECLA/ALBI9_A</strain>
    </source>
</reference>
<protein>
    <submittedName>
        <fullName evidence="2">Uncharacterized protein</fullName>
    </submittedName>
</protein>
<feature type="region of interest" description="Disordered" evidence="1">
    <location>
        <begin position="92"/>
        <end position="112"/>
    </location>
</feature>
<proteinExistence type="predicted"/>
<sequence length="123" mass="13881">MHETVDEIQQYVDARYISASQAVSTIFGFEMQAKTSLRTCQPSSCIHALDNMLDNVHRLNADQRAVYDQLTQAVDTEVLARSKQPIVQPRKKGAIFTSSTDPAAQGSRSCWKPSWRIPDVNRR</sequence>